<dbReference type="PANTHER" id="PTHR18964">
    <property type="entry name" value="ROK (REPRESSOR, ORF, KINASE) FAMILY"/>
    <property type="match status" value="1"/>
</dbReference>
<dbReference type="Gene3D" id="3.30.420.40">
    <property type="match status" value="2"/>
</dbReference>
<dbReference type="Pfam" id="PF00480">
    <property type="entry name" value="ROK"/>
    <property type="match status" value="1"/>
</dbReference>
<dbReference type="InterPro" id="IPR043129">
    <property type="entry name" value="ATPase_NBD"/>
</dbReference>
<gene>
    <name evidence="1" type="ORF">NRP21_10575</name>
</gene>
<comment type="caution">
    <text evidence="1">The sequence shown here is derived from an EMBL/GenBank/DDBJ whole genome shotgun (WGS) entry which is preliminary data.</text>
</comment>
<dbReference type="PANTHER" id="PTHR18964:SF174">
    <property type="entry name" value="D-ALLOSE KINASE-RELATED"/>
    <property type="match status" value="1"/>
</dbReference>
<dbReference type="CDD" id="cd24066">
    <property type="entry name" value="ASKHA_NBD_ROK_EcFRK-like"/>
    <property type="match status" value="1"/>
</dbReference>
<name>A0ABT1X319_9PROT</name>
<protein>
    <submittedName>
        <fullName evidence="1">ROK family protein</fullName>
    </submittedName>
</protein>
<dbReference type="SUPFAM" id="SSF53067">
    <property type="entry name" value="Actin-like ATPase domain"/>
    <property type="match status" value="1"/>
</dbReference>
<keyword evidence="2" id="KW-1185">Reference proteome</keyword>
<dbReference type="InterPro" id="IPR000600">
    <property type="entry name" value="ROK"/>
</dbReference>
<dbReference type="RefSeq" id="WP_257716163.1">
    <property type="nucleotide sequence ID" value="NZ_JANJOU010000007.1"/>
</dbReference>
<reference evidence="1 2" key="1">
    <citation type="submission" date="2022-06" db="EMBL/GenBank/DDBJ databases">
        <title>Roseomonas CN29.</title>
        <authorList>
            <person name="Cheng Y."/>
            <person name="He X."/>
        </authorList>
    </citation>
    <scope>NUCLEOTIDE SEQUENCE [LARGE SCALE GENOMIC DNA]</scope>
    <source>
        <strain evidence="1 2">CN29</strain>
    </source>
</reference>
<evidence type="ECO:0000313" key="1">
    <source>
        <dbReference type="EMBL" id="MCR0982495.1"/>
    </source>
</evidence>
<accession>A0ABT1X319</accession>
<dbReference type="Proteomes" id="UP001524642">
    <property type="component" value="Unassembled WGS sequence"/>
</dbReference>
<proteinExistence type="predicted"/>
<evidence type="ECO:0000313" key="2">
    <source>
        <dbReference type="Proteomes" id="UP001524642"/>
    </source>
</evidence>
<dbReference type="EMBL" id="JANJOU010000007">
    <property type="protein sequence ID" value="MCR0982495.1"/>
    <property type="molecule type" value="Genomic_DNA"/>
</dbReference>
<sequence>MTIRLGVDLGGTKTEIAALGPDGEVLLRRRRPTGNGYEATVATIAALVREAEAELGATGSVGVGIPGSINPQTGLVRNANSQALNGRPLDRDLEAALGRPVRVTNDANCLAMSEAADGAGAGHHIVFAAILGTGVGGGWVVDGRPLEGLNRVAGEWGHTPLPWMRPEEFPGSRCWCGLHGCLETFLCGPALAADADGPGVRDASGLEARAASGDPAAAAALDRYADRLARALAQLVNLMDPEVIVLGGGVSNFARLYEAVPGLMAPFIFGDAKAVRLVRARHGDSSGVFGAARLWDAA</sequence>
<organism evidence="1 2">
    <name type="scientific">Roseomonas populi</name>
    <dbReference type="NCBI Taxonomy" id="3121582"/>
    <lineage>
        <taxon>Bacteria</taxon>
        <taxon>Pseudomonadati</taxon>
        <taxon>Pseudomonadota</taxon>
        <taxon>Alphaproteobacteria</taxon>
        <taxon>Acetobacterales</taxon>
        <taxon>Roseomonadaceae</taxon>
        <taxon>Roseomonas</taxon>
    </lineage>
</organism>